<dbReference type="AlphaFoldDB" id="A0A4Y9NRA5"/>
<protein>
    <submittedName>
        <fullName evidence="2">Uncharacterized protein</fullName>
    </submittedName>
</protein>
<organism evidence="2 3">
    <name type="scientific">Bradyrhizobium frederickii</name>
    <dbReference type="NCBI Taxonomy" id="2560054"/>
    <lineage>
        <taxon>Bacteria</taxon>
        <taxon>Pseudomonadati</taxon>
        <taxon>Pseudomonadota</taxon>
        <taxon>Alphaproteobacteria</taxon>
        <taxon>Hyphomicrobiales</taxon>
        <taxon>Nitrobacteraceae</taxon>
        <taxon>Bradyrhizobium</taxon>
    </lineage>
</organism>
<reference evidence="2 3" key="1">
    <citation type="submission" date="2019-03" db="EMBL/GenBank/DDBJ databases">
        <title>Bradyrhizobium strains diversity.</title>
        <authorList>
            <person name="Urquiaga M.C.O."/>
            <person name="Hungria M."/>
            <person name="Delamuta J.R.M."/>
            <person name="Klepa M.S."/>
        </authorList>
    </citation>
    <scope>NUCLEOTIDE SEQUENCE [LARGE SCALE GENOMIC DNA]</scope>
    <source>
        <strain evidence="2 3">CNPSo 3426</strain>
    </source>
</reference>
<proteinExistence type="predicted"/>
<feature type="signal peptide" evidence="1">
    <location>
        <begin position="1"/>
        <end position="19"/>
    </location>
</feature>
<feature type="chain" id="PRO_5021331794" evidence="1">
    <location>
        <begin position="20"/>
        <end position="78"/>
    </location>
</feature>
<sequence>MKPILFIAIALLATAPARSQPLVDPSKVAPEYREAAEKRRAEQLRQRECALKADLEKVLPRDRTAFLTQCLDTMAAGQ</sequence>
<dbReference type="RefSeq" id="WP_135166727.1">
    <property type="nucleotide sequence ID" value="NZ_SPQS01000021.1"/>
</dbReference>
<evidence type="ECO:0000313" key="2">
    <source>
        <dbReference type="EMBL" id="TFV70459.1"/>
    </source>
</evidence>
<keyword evidence="1" id="KW-0732">Signal</keyword>
<name>A0A4Y9NRA5_9BRAD</name>
<dbReference type="Proteomes" id="UP000297700">
    <property type="component" value="Unassembled WGS sequence"/>
</dbReference>
<evidence type="ECO:0000313" key="3">
    <source>
        <dbReference type="Proteomes" id="UP000297700"/>
    </source>
</evidence>
<accession>A0A4Y9NRA5</accession>
<comment type="caution">
    <text evidence="2">The sequence shown here is derived from an EMBL/GenBank/DDBJ whole genome shotgun (WGS) entry which is preliminary data.</text>
</comment>
<gene>
    <name evidence="2" type="ORF">E4K64_30180</name>
</gene>
<evidence type="ECO:0000256" key="1">
    <source>
        <dbReference type="SAM" id="SignalP"/>
    </source>
</evidence>
<dbReference type="EMBL" id="SPQS01000021">
    <property type="protein sequence ID" value="TFV70459.1"/>
    <property type="molecule type" value="Genomic_DNA"/>
</dbReference>